<evidence type="ECO:0000256" key="3">
    <source>
        <dbReference type="ARBA" id="ARBA00022729"/>
    </source>
</evidence>
<dbReference type="PANTHER" id="PTHR22600">
    <property type="entry name" value="BETA-HEXOSAMINIDASE"/>
    <property type="match status" value="1"/>
</dbReference>
<dbReference type="Gene3D" id="3.30.379.10">
    <property type="entry name" value="Chitobiase/beta-hexosaminidase domain 2-like"/>
    <property type="match status" value="1"/>
</dbReference>
<dbReference type="SUPFAM" id="SSF55545">
    <property type="entry name" value="beta-N-acetylhexosaminidase-like domain"/>
    <property type="match status" value="1"/>
</dbReference>
<feature type="domain" description="Beta-hexosaminidase eukaryotic type N-terminal" evidence="11">
    <location>
        <begin position="21"/>
        <end position="175"/>
    </location>
</feature>
<proteinExistence type="inferred from homology"/>
<dbReference type="Proteomes" id="UP000275078">
    <property type="component" value="Unassembled WGS sequence"/>
</dbReference>
<comment type="catalytic activity">
    <reaction evidence="1 7">
        <text>Hydrolysis of terminal non-reducing N-acetyl-D-hexosamine residues in N-acetyl-beta-D-hexosaminides.</text>
        <dbReference type="EC" id="3.2.1.52"/>
    </reaction>
</comment>
<dbReference type="InterPro" id="IPR029018">
    <property type="entry name" value="Hex-like_dom2"/>
</dbReference>
<feature type="domain" description="Glycoside hydrolase family 20 catalytic" evidence="10">
    <location>
        <begin position="201"/>
        <end position="540"/>
    </location>
</feature>
<feature type="active site" description="Proton donor" evidence="8">
    <location>
        <position position="363"/>
    </location>
</feature>
<reference evidence="12 13" key="1">
    <citation type="journal article" date="2018" name="Nat. Ecol. Evol.">
        <title>Pezizomycetes genomes reveal the molecular basis of ectomycorrhizal truffle lifestyle.</title>
        <authorList>
            <person name="Murat C."/>
            <person name="Payen T."/>
            <person name="Noel B."/>
            <person name="Kuo A."/>
            <person name="Morin E."/>
            <person name="Chen J."/>
            <person name="Kohler A."/>
            <person name="Krizsan K."/>
            <person name="Balestrini R."/>
            <person name="Da Silva C."/>
            <person name="Montanini B."/>
            <person name="Hainaut M."/>
            <person name="Levati E."/>
            <person name="Barry K.W."/>
            <person name="Belfiori B."/>
            <person name="Cichocki N."/>
            <person name="Clum A."/>
            <person name="Dockter R.B."/>
            <person name="Fauchery L."/>
            <person name="Guy J."/>
            <person name="Iotti M."/>
            <person name="Le Tacon F."/>
            <person name="Lindquist E.A."/>
            <person name="Lipzen A."/>
            <person name="Malagnac F."/>
            <person name="Mello A."/>
            <person name="Molinier V."/>
            <person name="Miyauchi S."/>
            <person name="Poulain J."/>
            <person name="Riccioni C."/>
            <person name="Rubini A."/>
            <person name="Sitrit Y."/>
            <person name="Splivallo R."/>
            <person name="Traeger S."/>
            <person name="Wang M."/>
            <person name="Zifcakova L."/>
            <person name="Wipf D."/>
            <person name="Zambonelli A."/>
            <person name="Paolocci F."/>
            <person name="Nowrousian M."/>
            <person name="Ottonello S."/>
            <person name="Baldrian P."/>
            <person name="Spatafora J.W."/>
            <person name="Henrissat B."/>
            <person name="Nagy L.G."/>
            <person name="Aury J.M."/>
            <person name="Wincker P."/>
            <person name="Grigoriev I.V."/>
            <person name="Bonfante P."/>
            <person name="Martin F.M."/>
        </authorList>
    </citation>
    <scope>NUCLEOTIDE SEQUENCE [LARGE SCALE GENOMIC DNA]</scope>
    <source>
        <strain evidence="12 13">RN42</strain>
    </source>
</reference>
<keyword evidence="4 7" id="KW-0378">Hydrolase</keyword>
<feature type="chain" id="PRO_5018291768" description="Beta-hexosaminidase" evidence="9">
    <location>
        <begin position="21"/>
        <end position="594"/>
    </location>
</feature>
<evidence type="ECO:0000256" key="6">
    <source>
        <dbReference type="ARBA" id="ARBA00023295"/>
    </source>
</evidence>
<dbReference type="GO" id="GO:0016231">
    <property type="term" value="F:beta-N-acetylglucosaminidase activity"/>
    <property type="evidence" value="ECO:0007669"/>
    <property type="project" value="TreeGrafter"/>
</dbReference>
<dbReference type="PROSITE" id="PS51257">
    <property type="entry name" value="PROKAR_LIPOPROTEIN"/>
    <property type="match status" value="1"/>
</dbReference>
<organism evidence="12 13">
    <name type="scientific">Ascobolus immersus RN42</name>
    <dbReference type="NCBI Taxonomy" id="1160509"/>
    <lineage>
        <taxon>Eukaryota</taxon>
        <taxon>Fungi</taxon>
        <taxon>Dikarya</taxon>
        <taxon>Ascomycota</taxon>
        <taxon>Pezizomycotina</taxon>
        <taxon>Pezizomycetes</taxon>
        <taxon>Pezizales</taxon>
        <taxon>Ascobolaceae</taxon>
        <taxon>Ascobolus</taxon>
    </lineage>
</organism>
<dbReference type="InterPro" id="IPR025705">
    <property type="entry name" value="Beta_hexosaminidase_sua/sub"/>
</dbReference>
<evidence type="ECO:0000256" key="2">
    <source>
        <dbReference type="ARBA" id="ARBA00006285"/>
    </source>
</evidence>
<comment type="similarity">
    <text evidence="2 7">Belongs to the glycosyl hydrolase 20 family.</text>
</comment>
<dbReference type="InterPro" id="IPR029019">
    <property type="entry name" value="HEX_eukaryotic_N"/>
</dbReference>
<dbReference type="InterPro" id="IPR017853">
    <property type="entry name" value="GH"/>
</dbReference>
<evidence type="ECO:0000256" key="9">
    <source>
        <dbReference type="SAM" id="SignalP"/>
    </source>
</evidence>
<evidence type="ECO:0000313" key="12">
    <source>
        <dbReference type="EMBL" id="RPA83068.1"/>
    </source>
</evidence>
<dbReference type="InterPro" id="IPR015883">
    <property type="entry name" value="Glyco_hydro_20_cat"/>
</dbReference>
<evidence type="ECO:0000256" key="4">
    <source>
        <dbReference type="ARBA" id="ARBA00022801"/>
    </source>
</evidence>
<keyword evidence="3 9" id="KW-0732">Signal</keyword>
<dbReference type="GO" id="GO:0030203">
    <property type="term" value="P:glycosaminoglycan metabolic process"/>
    <property type="evidence" value="ECO:0007669"/>
    <property type="project" value="TreeGrafter"/>
</dbReference>
<accession>A0A3N4IEF1</accession>
<dbReference type="GO" id="GO:0005975">
    <property type="term" value="P:carbohydrate metabolic process"/>
    <property type="evidence" value="ECO:0007669"/>
    <property type="project" value="InterPro"/>
</dbReference>
<dbReference type="EC" id="3.2.1.52" evidence="7"/>
<keyword evidence="5" id="KW-0325">Glycoprotein</keyword>
<evidence type="ECO:0000259" key="10">
    <source>
        <dbReference type="Pfam" id="PF00728"/>
    </source>
</evidence>
<dbReference type="Pfam" id="PF00728">
    <property type="entry name" value="Glyco_hydro_20"/>
    <property type="match status" value="1"/>
</dbReference>
<sequence length="594" mass="67044">MRSPQTIVTALLLSVSCVSAIWPIPVTISTGNSSLWLAQDVKFKYEGPKDSDVLTTSDICERAQAGSKFSTSIGAFVEKRINKAIERTKEDLFEYNFVPWKFHPRRTQYEPVDGGKEGSIKTVTLKLNKLDPSTKPKVGEVDESYELQIDENGAATISANSSIGILHGLESFKQLFYKHSTSKDVYTPYAPVKITDKPLIPHRGLNLDVARQWYPVEDVKRTINALAMNKMNRLHFHVTDSQSWPLEIPSMPDLATKGRYFAGATYSPADLQGILDYASDRGVQVIVEIDMPGHTTSIAEAYPELIIAKNRQPDWPLFAAQPPSGTLKLGDDPKVNEFNTNLLNDLLPRLKEHTSYYHSGGDEVNAHAYKDDPVIQSEDPQKIQPYISRFVNHIHDVVRENGMSPVVWEEMVLVWNITVKTDTLVQAWIDAESIKRITEKGYKVIAGSYKHWYLDCGKGQWLDFKMKDFDQFYPFNDYCAPVHNWRAMYSFDPLAGLTDEEKKLVIGGEAHMWSEQTDPASLDSTVWPRASAVGEVLWSGRLDAAGNNRTFEDASQRLGEFRERMLARGIQATAITQTWCHMHKGDCTFWQAGN</sequence>
<evidence type="ECO:0000313" key="13">
    <source>
        <dbReference type="Proteomes" id="UP000275078"/>
    </source>
</evidence>
<feature type="signal peptide" evidence="9">
    <location>
        <begin position="1"/>
        <end position="20"/>
    </location>
</feature>
<dbReference type="SUPFAM" id="SSF51445">
    <property type="entry name" value="(Trans)glycosidases"/>
    <property type="match status" value="1"/>
</dbReference>
<dbReference type="FunFam" id="3.20.20.80:FF:000063">
    <property type="entry name" value="Beta-hexosaminidase"/>
    <property type="match status" value="1"/>
</dbReference>
<dbReference type="Gene3D" id="3.20.20.80">
    <property type="entry name" value="Glycosidases"/>
    <property type="match status" value="1"/>
</dbReference>
<evidence type="ECO:0000256" key="8">
    <source>
        <dbReference type="PIRSR" id="PIRSR001093-1"/>
    </source>
</evidence>
<keyword evidence="13" id="KW-1185">Reference proteome</keyword>
<dbReference type="STRING" id="1160509.A0A3N4IEF1"/>
<keyword evidence="6 7" id="KW-0326">Glycosidase</keyword>
<evidence type="ECO:0000256" key="5">
    <source>
        <dbReference type="ARBA" id="ARBA00023180"/>
    </source>
</evidence>
<dbReference type="OrthoDB" id="428480at2759"/>
<dbReference type="PRINTS" id="PR00738">
    <property type="entry name" value="GLHYDRLASE20"/>
</dbReference>
<name>A0A3N4IEF1_ASCIM</name>
<evidence type="ECO:0000256" key="1">
    <source>
        <dbReference type="ARBA" id="ARBA00001231"/>
    </source>
</evidence>
<dbReference type="PANTHER" id="PTHR22600:SF58">
    <property type="entry name" value="BETA-HEXOSAMINIDASE"/>
    <property type="match status" value="1"/>
</dbReference>
<dbReference type="Pfam" id="PF14845">
    <property type="entry name" value="Glycohydro_20b2"/>
    <property type="match status" value="1"/>
</dbReference>
<dbReference type="GO" id="GO:0016020">
    <property type="term" value="C:membrane"/>
    <property type="evidence" value="ECO:0007669"/>
    <property type="project" value="TreeGrafter"/>
</dbReference>
<dbReference type="AlphaFoldDB" id="A0A3N4IEF1"/>
<protein>
    <recommendedName>
        <fullName evidence="7">Beta-hexosaminidase</fullName>
        <ecNumber evidence="7">3.2.1.52</ecNumber>
    </recommendedName>
</protein>
<gene>
    <name evidence="12" type="ORF">BJ508DRAFT_78474</name>
</gene>
<evidence type="ECO:0000259" key="11">
    <source>
        <dbReference type="Pfam" id="PF14845"/>
    </source>
</evidence>
<dbReference type="EMBL" id="ML119667">
    <property type="protein sequence ID" value="RPA83068.1"/>
    <property type="molecule type" value="Genomic_DNA"/>
</dbReference>
<dbReference type="PIRSF" id="PIRSF001093">
    <property type="entry name" value="B-hxosamndse_ab_euk"/>
    <property type="match status" value="1"/>
</dbReference>
<evidence type="ECO:0000256" key="7">
    <source>
        <dbReference type="PIRNR" id="PIRNR001093"/>
    </source>
</evidence>